<feature type="region of interest" description="Disordered" evidence="1">
    <location>
        <begin position="196"/>
        <end position="229"/>
    </location>
</feature>
<feature type="chain" id="PRO_5037824485" evidence="2">
    <location>
        <begin position="20"/>
        <end position="229"/>
    </location>
</feature>
<accession>A0A914CS21</accession>
<proteinExistence type="predicted"/>
<feature type="signal peptide" evidence="2">
    <location>
        <begin position="1"/>
        <end position="19"/>
    </location>
</feature>
<dbReference type="WBParaSite" id="ACRNAN_scaffold13183.g32936.t1">
    <property type="protein sequence ID" value="ACRNAN_scaffold13183.g32936.t1"/>
    <property type="gene ID" value="ACRNAN_scaffold13183.g32936"/>
</dbReference>
<feature type="compositionally biased region" description="Polar residues" evidence="1">
    <location>
        <begin position="27"/>
        <end position="43"/>
    </location>
</feature>
<dbReference type="Proteomes" id="UP000887540">
    <property type="component" value="Unplaced"/>
</dbReference>
<feature type="region of interest" description="Disordered" evidence="1">
    <location>
        <begin position="21"/>
        <end position="69"/>
    </location>
</feature>
<keyword evidence="3" id="KW-1185">Reference proteome</keyword>
<evidence type="ECO:0000313" key="4">
    <source>
        <dbReference type="WBParaSite" id="ACRNAN_scaffold13183.g32936.t1"/>
    </source>
</evidence>
<name>A0A914CS21_9BILA</name>
<evidence type="ECO:0000313" key="3">
    <source>
        <dbReference type="Proteomes" id="UP000887540"/>
    </source>
</evidence>
<keyword evidence="2" id="KW-0732">Signal</keyword>
<evidence type="ECO:0000256" key="2">
    <source>
        <dbReference type="SAM" id="SignalP"/>
    </source>
</evidence>
<reference evidence="4" key="1">
    <citation type="submission" date="2022-11" db="UniProtKB">
        <authorList>
            <consortium name="WormBaseParasite"/>
        </authorList>
    </citation>
    <scope>IDENTIFICATION</scope>
</reference>
<evidence type="ECO:0000256" key="1">
    <source>
        <dbReference type="SAM" id="MobiDB-lite"/>
    </source>
</evidence>
<organism evidence="3 4">
    <name type="scientific">Acrobeloides nanus</name>
    <dbReference type="NCBI Taxonomy" id="290746"/>
    <lineage>
        <taxon>Eukaryota</taxon>
        <taxon>Metazoa</taxon>
        <taxon>Ecdysozoa</taxon>
        <taxon>Nematoda</taxon>
        <taxon>Chromadorea</taxon>
        <taxon>Rhabditida</taxon>
        <taxon>Tylenchina</taxon>
        <taxon>Cephalobomorpha</taxon>
        <taxon>Cephaloboidea</taxon>
        <taxon>Cephalobidae</taxon>
        <taxon>Acrobeloides</taxon>
    </lineage>
</organism>
<dbReference type="AlphaFoldDB" id="A0A914CS21"/>
<protein>
    <submittedName>
        <fullName evidence="4">Uncharacterized protein</fullName>
    </submittedName>
</protein>
<feature type="compositionally biased region" description="Basic and acidic residues" evidence="1">
    <location>
        <begin position="209"/>
        <end position="220"/>
    </location>
</feature>
<dbReference type="PROSITE" id="PS51257">
    <property type="entry name" value="PROKAR_LIPOPROTEIN"/>
    <property type="match status" value="1"/>
</dbReference>
<sequence length="229" mass="25363">MKLFLLVFLAAGLILACEAAPKDSKDPVTSTRLPTTPAQQPNSNGGGQPSKSKSSEQDKSKKKSSSSSSESVEIELTCDDCGLSVNLAQNETFFALLTSLEANFFENSTEYKQLEALRRLYNLYAYNYTSIEVEDSEERQHPNKSGSWHDSRSKESNKVVIPYVELEEQVRCSIEVTELLPTILKNQYCPYYGPVPRLSSSSSESDESSESHGKSSEAHKKSIGKSRKS</sequence>